<dbReference type="SUPFAM" id="SSF52833">
    <property type="entry name" value="Thioredoxin-like"/>
    <property type="match status" value="1"/>
</dbReference>
<dbReference type="InterPro" id="IPR013766">
    <property type="entry name" value="Thioredoxin_domain"/>
</dbReference>
<dbReference type="AlphaFoldDB" id="A0AAJ1D3T1"/>
<dbReference type="EMBL" id="JANFVX010000027">
    <property type="protein sequence ID" value="MCW0346306.1"/>
    <property type="molecule type" value="Genomic_DNA"/>
</dbReference>
<name>A0AAJ1D3T1_PANAN</name>
<protein>
    <recommendedName>
        <fullName evidence="3">Thioredoxin domain-containing protein</fullName>
    </recommendedName>
</protein>
<evidence type="ECO:0000259" key="3">
    <source>
        <dbReference type="PROSITE" id="PS51352"/>
    </source>
</evidence>
<feature type="chain" id="PRO_5042507771" description="Thioredoxin domain-containing protein" evidence="2">
    <location>
        <begin position="22"/>
        <end position="128"/>
    </location>
</feature>
<dbReference type="InterPro" id="IPR050620">
    <property type="entry name" value="Thioredoxin_H-type-like"/>
</dbReference>
<evidence type="ECO:0000256" key="1">
    <source>
        <dbReference type="ARBA" id="ARBA00023284"/>
    </source>
</evidence>
<dbReference type="PROSITE" id="PS00194">
    <property type="entry name" value="THIOREDOXIN_1"/>
    <property type="match status" value="1"/>
</dbReference>
<dbReference type="PANTHER" id="PTHR10438:SF468">
    <property type="entry name" value="THIOREDOXIN-1-RELATED"/>
    <property type="match status" value="1"/>
</dbReference>
<evidence type="ECO:0000256" key="2">
    <source>
        <dbReference type="SAM" id="SignalP"/>
    </source>
</evidence>
<proteinExistence type="predicted"/>
<comment type="caution">
    <text evidence="4">The sequence shown here is derived from an EMBL/GenBank/DDBJ whole genome shotgun (WGS) entry which is preliminary data.</text>
</comment>
<evidence type="ECO:0000313" key="5">
    <source>
        <dbReference type="Proteomes" id="UP001208888"/>
    </source>
</evidence>
<reference evidence="4" key="1">
    <citation type="submission" date="2022-06" db="EMBL/GenBank/DDBJ databases">
        <title>Dynamics of rice microbiomes reveals core vertical transmitted seed endophytes.</title>
        <authorList>
            <person name="Liao K."/>
            <person name="Zhang X."/>
        </authorList>
    </citation>
    <scope>NUCLEOTIDE SEQUENCE</scope>
    <source>
        <strain evidence="4">JT1-17</strain>
    </source>
</reference>
<dbReference type="Pfam" id="PF00085">
    <property type="entry name" value="Thioredoxin"/>
    <property type="match status" value="1"/>
</dbReference>
<dbReference type="CDD" id="cd02947">
    <property type="entry name" value="TRX_family"/>
    <property type="match status" value="1"/>
</dbReference>
<dbReference type="InterPro" id="IPR036249">
    <property type="entry name" value="Thioredoxin-like_sf"/>
</dbReference>
<dbReference type="GO" id="GO:0015036">
    <property type="term" value="F:disulfide oxidoreductase activity"/>
    <property type="evidence" value="ECO:0007669"/>
    <property type="project" value="UniProtKB-ARBA"/>
</dbReference>
<feature type="signal peptide" evidence="2">
    <location>
        <begin position="1"/>
        <end position="21"/>
    </location>
</feature>
<dbReference type="RefSeq" id="WP_024472283.1">
    <property type="nucleotide sequence ID" value="NZ_CP014207.1"/>
</dbReference>
<sequence>MKLNHLLFIATLALVSGSTMAATVMPFSQTTFDKLNNQGKGIIIDISATWCPTCKAQKPIIDRLSRDDAFNDVTVLHADFDKDKPVLKEFHVAMQSTLIAYRKGKEIDRSVGDTTNSGLTALFQKAAR</sequence>
<evidence type="ECO:0000313" key="4">
    <source>
        <dbReference type="EMBL" id="MCW0346306.1"/>
    </source>
</evidence>
<dbReference type="Proteomes" id="UP001208888">
    <property type="component" value="Unassembled WGS sequence"/>
</dbReference>
<accession>A0AAJ1D3T1</accession>
<feature type="domain" description="Thioredoxin" evidence="3">
    <location>
        <begin position="1"/>
        <end position="128"/>
    </location>
</feature>
<dbReference type="PROSITE" id="PS51352">
    <property type="entry name" value="THIOREDOXIN_2"/>
    <property type="match status" value="1"/>
</dbReference>
<dbReference type="Gene3D" id="3.40.30.10">
    <property type="entry name" value="Glutaredoxin"/>
    <property type="match status" value="1"/>
</dbReference>
<gene>
    <name evidence="4" type="ORF">NB703_004399</name>
</gene>
<dbReference type="PANTHER" id="PTHR10438">
    <property type="entry name" value="THIOREDOXIN"/>
    <property type="match status" value="1"/>
</dbReference>
<keyword evidence="2" id="KW-0732">Signal</keyword>
<keyword evidence="1" id="KW-0676">Redox-active center</keyword>
<dbReference type="InterPro" id="IPR017937">
    <property type="entry name" value="Thioredoxin_CS"/>
</dbReference>
<organism evidence="4 5">
    <name type="scientific">Pantoea ananas</name>
    <name type="common">Erwinia uredovora</name>
    <dbReference type="NCBI Taxonomy" id="553"/>
    <lineage>
        <taxon>Bacteria</taxon>
        <taxon>Pseudomonadati</taxon>
        <taxon>Pseudomonadota</taxon>
        <taxon>Gammaproteobacteria</taxon>
        <taxon>Enterobacterales</taxon>
        <taxon>Erwiniaceae</taxon>
        <taxon>Pantoea</taxon>
    </lineage>
</organism>